<comment type="caution">
    <text evidence="3">The sequence shown here is derived from an EMBL/GenBank/DDBJ whole genome shotgun (WGS) entry which is preliminary data.</text>
</comment>
<dbReference type="GO" id="GO:0005634">
    <property type="term" value="C:nucleus"/>
    <property type="evidence" value="ECO:0007669"/>
    <property type="project" value="TreeGrafter"/>
</dbReference>
<proteinExistence type="predicted"/>
<dbReference type="EMBL" id="CAJJDO010000089">
    <property type="protein sequence ID" value="CAD8187553.1"/>
    <property type="molecule type" value="Genomic_DNA"/>
</dbReference>
<dbReference type="PANTHER" id="PTHR44167">
    <property type="entry name" value="OVARIAN-SPECIFIC SERINE/THREONINE-PROTEIN KINASE LOK-RELATED"/>
    <property type="match status" value="1"/>
</dbReference>
<keyword evidence="1" id="KW-0175">Coiled coil</keyword>
<gene>
    <name evidence="3" type="ORF">PPENT_87.1.T0890134</name>
</gene>
<protein>
    <recommendedName>
        <fullName evidence="2">Protein kinase domain-containing protein</fullName>
    </recommendedName>
</protein>
<dbReference type="GO" id="GO:0005737">
    <property type="term" value="C:cytoplasm"/>
    <property type="evidence" value="ECO:0007669"/>
    <property type="project" value="TreeGrafter"/>
</dbReference>
<dbReference type="Pfam" id="PF00069">
    <property type="entry name" value="Pkinase"/>
    <property type="match status" value="1"/>
</dbReference>
<accession>A0A8S1WEB3</accession>
<dbReference type="GO" id="GO:0004674">
    <property type="term" value="F:protein serine/threonine kinase activity"/>
    <property type="evidence" value="ECO:0007669"/>
    <property type="project" value="TreeGrafter"/>
</dbReference>
<keyword evidence="4" id="KW-1185">Reference proteome</keyword>
<dbReference type="InterPro" id="IPR008271">
    <property type="entry name" value="Ser/Thr_kinase_AS"/>
</dbReference>
<dbReference type="PANTHER" id="PTHR44167:SF24">
    <property type="entry name" value="SERINE_THREONINE-PROTEIN KINASE CHK2"/>
    <property type="match status" value="1"/>
</dbReference>
<dbReference type="PROSITE" id="PS50011">
    <property type="entry name" value="PROTEIN_KINASE_DOM"/>
    <property type="match status" value="1"/>
</dbReference>
<organism evidence="3 4">
    <name type="scientific">Paramecium pentaurelia</name>
    <dbReference type="NCBI Taxonomy" id="43138"/>
    <lineage>
        <taxon>Eukaryota</taxon>
        <taxon>Sar</taxon>
        <taxon>Alveolata</taxon>
        <taxon>Ciliophora</taxon>
        <taxon>Intramacronucleata</taxon>
        <taxon>Oligohymenophorea</taxon>
        <taxon>Peniculida</taxon>
        <taxon>Parameciidae</taxon>
        <taxon>Paramecium</taxon>
    </lineage>
</organism>
<dbReference type="Proteomes" id="UP000689195">
    <property type="component" value="Unassembled WGS sequence"/>
</dbReference>
<dbReference type="GO" id="GO:0044773">
    <property type="term" value="P:mitotic DNA damage checkpoint signaling"/>
    <property type="evidence" value="ECO:0007669"/>
    <property type="project" value="TreeGrafter"/>
</dbReference>
<dbReference type="SMART" id="SM00220">
    <property type="entry name" value="S_TKc"/>
    <property type="match status" value="1"/>
</dbReference>
<dbReference type="AlphaFoldDB" id="A0A8S1WEB3"/>
<dbReference type="OrthoDB" id="310496at2759"/>
<evidence type="ECO:0000313" key="4">
    <source>
        <dbReference type="Proteomes" id="UP000689195"/>
    </source>
</evidence>
<feature type="domain" description="Protein kinase" evidence="2">
    <location>
        <begin position="170"/>
        <end position="502"/>
    </location>
</feature>
<evidence type="ECO:0000313" key="3">
    <source>
        <dbReference type="EMBL" id="CAD8187553.1"/>
    </source>
</evidence>
<evidence type="ECO:0000259" key="2">
    <source>
        <dbReference type="PROSITE" id="PS50011"/>
    </source>
</evidence>
<feature type="coiled-coil region" evidence="1">
    <location>
        <begin position="403"/>
        <end position="465"/>
    </location>
</feature>
<evidence type="ECO:0000256" key="1">
    <source>
        <dbReference type="SAM" id="Coils"/>
    </source>
</evidence>
<reference evidence="3" key="1">
    <citation type="submission" date="2021-01" db="EMBL/GenBank/DDBJ databases">
        <authorList>
            <consortium name="Genoscope - CEA"/>
            <person name="William W."/>
        </authorList>
    </citation>
    <scope>NUCLEOTIDE SEQUENCE</scope>
</reference>
<dbReference type="GO" id="GO:0005524">
    <property type="term" value="F:ATP binding"/>
    <property type="evidence" value="ECO:0007669"/>
    <property type="project" value="InterPro"/>
</dbReference>
<sequence>MIDSSNIKQISTAGTSPLESKILNFQPKIIGYLQHIEQYPKKLIPLKQILPISIKILNFILTNLISIILEIIKRDLPTPDISIDKIMVNQDDYYCGIPFIVSKQDKTTAKQCEVILLKQFSFLCQQFGCDKELIKCTSLNQIQDLLLLRSNFQQDSLNENSEMLLNYLQIEQENSVHANQYTQVYMVKPPKFIIKTQNEDTIALKVTQQNQEIYELREIKIIEEFNNEHLPYLYGYLRYSDIIMLFLKKHDLTFCKISLQLFQKRKELKPDEIEQILLKLYRQMIKATSFIHSIDIIHRDIKPENIMFDFSKPINKIKDILDISVTCVFIDFDRSIMQDNLKPEKLSHYEGTPFYRPPEGEQSKYNPSYDIWQLGFMWLVIQKFFLHQNSKTYKDFCLKQNQIQEINIDIRKLQNEIQDLNKRMIDYNQKQILKNQLQNQINDLMNLQRQQYQQLIQKIEEQESCFIYNNELKRIIQKMIEFDPQDRATLNQVQLVLDQINQ</sequence>
<dbReference type="InterPro" id="IPR000719">
    <property type="entry name" value="Prot_kinase_dom"/>
</dbReference>
<name>A0A8S1WEB3_9CILI</name>
<dbReference type="PROSITE" id="PS00108">
    <property type="entry name" value="PROTEIN_KINASE_ST"/>
    <property type="match status" value="1"/>
</dbReference>